<feature type="domain" description="Myb-like" evidence="2">
    <location>
        <begin position="279"/>
        <end position="340"/>
    </location>
</feature>
<reference evidence="3 4" key="1">
    <citation type="submission" date="2024-03" db="EMBL/GenBank/DDBJ databases">
        <title>Adaptation during the transition from Ophiocordyceps entomopathogen to insect associate is accompanied by gene loss and intensified selection.</title>
        <authorList>
            <person name="Ward C.M."/>
            <person name="Onetto C.A."/>
            <person name="Borneman A.R."/>
        </authorList>
    </citation>
    <scope>NUCLEOTIDE SEQUENCE [LARGE SCALE GENOMIC DNA]</scope>
    <source>
        <strain evidence="3">AWRI1</strain>
        <tissue evidence="3">Single Adult Female</tissue>
    </source>
</reference>
<dbReference type="GO" id="GO:0006281">
    <property type="term" value="P:DNA repair"/>
    <property type="evidence" value="ECO:0007669"/>
    <property type="project" value="TreeGrafter"/>
</dbReference>
<organism evidence="3 4">
    <name type="scientific">Parthenolecanium corni</name>
    <dbReference type="NCBI Taxonomy" id="536013"/>
    <lineage>
        <taxon>Eukaryota</taxon>
        <taxon>Metazoa</taxon>
        <taxon>Ecdysozoa</taxon>
        <taxon>Arthropoda</taxon>
        <taxon>Hexapoda</taxon>
        <taxon>Insecta</taxon>
        <taxon>Pterygota</taxon>
        <taxon>Neoptera</taxon>
        <taxon>Paraneoptera</taxon>
        <taxon>Hemiptera</taxon>
        <taxon>Sternorrhyncha</taxon>
        <taxon>Coccoidea</taxon>
        <taxon>Coccidae</taxon>
        <taxon>Parthenolecanium</taxon>
    </lineage>
</organism>
<keyword evidence="4" id="KW-1185">Reference proteome</keyword>
<proteinExistence type="predicted"/>
<accession>A0AAN9Y0D3</accession>
<dbReference type="Gene3D" id="1.10.10.60">
    <property type="entry name" value="Homeodomain-like"/>
    <property type="match status" value="1"/>
</dbReference>
<feature type="region of interest" description="Disordered" evidence="1">
    <location>
        <begin position="655"/>
        <end position="676"/>
    </location>
</feature>
<protein>
    <recommendedName>
        <fullName evidence="2">Myb-like domain-containing protein</fullName>
    </recommendedName>
</protein>
<dbReference type="InterPro" id="IPR001005">
    <property type="entry name" value="SANT/Myb"/>
</dbReference>
<evidence type="ECO:0000259" key="2">
    <source>
        <dbReference type="PROSITE" id="PS50090"/>
    </source>
</evidence>
<dbReference type="AlphaFoldDB" id="A0AAN9Y0D3"/>
<dbReference type="PANTHER" id="PTHR46459:SF1">
    <property type="entry name" value="E1A-BINDING PROTEIN P400"/>
    <property type="match status" value="1"/>
</dbReference>
<dbReference type="PANTHER" id="PTHR46459">
    <property type="entry name" value="E1A-BINDING PROTEIN P400-RELATED"/>
    <property type="match status" value="1"/>
</dbReference>
<dbReference type="GO" id="GO:0035267">
    <property type="term" value="C:NuA4 histone acetyltransferase complex"/>
    <property type="evidence" value="ECO:0007669"/>
    <property type="project" value="TreeGrafter"/>
</dbReference>
<dbReference type="GO" id="GO:0000812">
    <property type="term" value="C:Swr1 complex"/>
    <property type="evidence" value="ECO:0007669"/>
    <property type="project" value="TreeGrafter"/>
</dbReference>
<evidence type="ECO:0000313" key="4">
    <source>
        <dbReference type="Proteomes" id="UP001367676"/>
    </source>
</evidence>
<feature type="compositionally biased region" description="Basic and acidic residues" evidence="1">
    <location>
        <begin position="13"/>
        <end position="31"/>
    </location>
</feature>
<dbReference type="EMBL" id="JBBCAQ010000034">
    <property type="protein sequence ID" value="KAK7579674.1"/>
    <property type="molecule type" value="Genomic_DNA"/>
</dbReference>
<gene>
    <name evidence="3" type="ORF">V9T40_000303</name>
</gene>
<feature type="region of interest" description="Disordered" evidence="1">
    <location>
        <begin position="916"/>
        <end position="937"/>
    </location>
</feature>
<dbReference type="Proteomes" id="UP001367676">
    <property type="component" value="Unassembled WGS sequence"/>
</dbReference>
<evidence type="ECO:0000313" key="3">
    <source>
        <dbReference type="EMBL" id="KAK7579674.1"/>
    </source>
</evidence>
<feature type="region of interest" description="Disordered" evidence="1">
    <location>
        <begin position="453"/>
        <end position="511"/>
    </location>
</feature>
<feature type="region of interest" description="Disordered" evidence="1">
    <location>
        <begin position="1"/>
        <end position="31"/>
    </location>
</feature>
<feature type="compositionally biased region" description="Low complexity" evidence="1">
    <location>
        <begin position="460"/>
        <end position="510"/>
    </location>
</feature>
<feature type="compositionally biased region" description="Polar residues" evidence="1">
    <location>
        <begin position="1"/>
        <end position="11"/>
    </location>
</feature>
<sequence length="965" mass="106591">MGLVNSDSCQPKLTDKTEEISQDMRKTASHREQGIKIGVFSSSSRPSFAYRFDSPLATRKAKRPFSVKVRNVSSISLVNQSFQKRTRSTFLKYVSYPWGQTDLGQPDRLVQKVTRSNCKIAIKFETWLSIDTVDCMPIWLPLPPIFSIEDCEYYVDRSLKYLYETTCIPEHQLPPVYFRKEKKKRLDQSTSTLISDGSSHIRVRGRHRDGLSNATLSVASLEPPKSLFDRPSSIVVKLRHDMRLQKYRGLSRSAIPNVPGLKPYFPPKVNVDPEFVPEWLIHEDYALLQAIQHVQELPLNLSVMYPGHVPNWDLVSELVNQVSRIYRSPQQCKNRFESAILPREEGKLTSDPIMKKHKKLKGVNTVMPHTKYTRNYKTAQLFMQDSNSTFTQMMNTRFDAIRVVSNRRSPTIKRLPLTTSTKNPKHAQLLAEYEIDYDRPLTPVEIATRRAQRLAKEKQTQMGNSQQQQQQQQQSQVTKQLSSTSSSSTPQPAVQQALQSSHMQSQISSHKTVPISTSSLVSQGQTAVVVNVSQNSSMSASSPVITRAIVGQPIAVQEMIVANKSQAQPLTSVANSTNVVTASPQKFRTIPQISTANAVTVPRLADGKILTSTQFQLHRQQPAIQLRQTPQQFTIFHSRNKTPVVVPTSVVVSSSPQQQQQQRQIKSIAGSVTTPPARSVTETEMNALLKKHQQPQGTLSQQPKITTATVIASSNSSSVQTQFITAPVTATAGKTAVGIPLPTLKTTLSASNLKTAPGSTQQFRHIAIPQPIQQRKFTTQKVTPIGQVMVNVTQSGGQVISQVLTKGTPATAAQLVKIPFYSSQSGTKQTIQVVTASALRAATGTNVTVDSSGTRHIQPSLPANAIKISGGGSAVNLTTLTPQQHFLNQVSAALQNNQPLAVRRIQSAGIASNNASTASVTTTSSSPNQIVTIPTTQPQQTTSSEKVMTELYFTVLLIRYFDFAF</sequence>
<comment type="caution">
    <text evidence="3">The sequence shown here is derived from an EMBL/GenBank/DDBJ whole genome shotgun (WGS) entry which is preliminary data.</text>
</comment>
<evidence type="ECO:0000256" key="1">
    <source>
        <dbReference type="SAM" id="MobiDB-lite"/>
    </source>
</evidence>
<dbReference type="PROSITE" id="PS50090">
    <property type="entry name" value="MYB_LIKE"/>
    <property type="match status" value="1"/>
</dbReference>
<name>A0AAN9Y0D3_9HEMI</name>
<dbReference type="GO" id="GO:0003682">
    <property type="term" value="F:chromatin binding"/>
    <property type="evidence" value="ECO:0007669"/>
    <property type="project" value="TreeGrafter"/>
</dbReference>